<evidence type="ECO:0000256" key="1">
    <source>
        <dbReference type="SAM" id="MobiDB-lite"/>
    </source>
</evidence>
<evidence type="ECO:0000313" key="3">
    <source>
        <dbReference type="EnsemblPlants" id="cds.evm.model.ctgX23.5"/>
    </source>
</evidence>
<evidence type="ECO:0000313" key="4">
    <source>
        <dbReference type="Proteomes" id="UP000596661"/>
    </source>
</evidence>
<dbReference type="GO" id="GO:0003676">
    <property type="term" value="F:nucleic acid binding"/>
    <property type="evidence" value="ECO:0007669"/>
    <property type="project" value="InterPro"/>
</dbReference>
<feature type="domain" description="RNase H type-1" evidence="2">
    <location>
        <begin position="820"/>
        <end position="942"/>
    </location>
</feature>
<dbReference type="Pfam" id="PF13456">
    <property type="entry name" value="RVT_3"/>
    <property type="match status" value="1"/>
</dbReference>
<dbReference type="PANTHER" id="PTHR47074:SF48">
    <property type="entry name" value="POLYNUCLEOTIDYL TRANSFERASE, RIBONUCLEASE H-LIKE SUPERFAMILY PROTEIN"/>
    <property type="match status" value="1"/>
</dbReference>
<dbReference type="PANTHER" id="PTHR47074">
    <property type="entry name" value="BNAC02G40300D PROTEIN"/>
    <property type="match status" value="1"/>
</dbReference>
<dbReference type="EnsemblPlants" id="evm.model.ctgX23.5">
    <property type="protein sequence ID" value="cds.evm.model.ctgX23.5"/>
    <property type="gene ID" value="evm.TU.ctgX23.5"/>
</dbReference>
<feature type="compositionally biased region" description="Polar residues" evidence="1">
    <location>
        <begin position="183"/>
        <end position="199"/>
    </location>
</feature>
<proteinExistence type="predicted"/>
<dbReference type="InterPro" id="IPR012337">
    <property type="entry name" value="RNaseH-like_sf"/>
</dbReference>
<dbReference type="Proteomes" id="UP000596661">
    <property type="component" value="Unassembled WGS sequence"/>
</dbReference>
<dbReference type="Gene3D" id="3.30.420.10">
    <property type="entry name" value="Ribonuclease H-like superfamily/Ribonuclease H"/>
    <property type="match status" value="1"/>
</dbReference>
<protein>
    <recommendedName>
        <fullName evidence="2">RNase H type-1 domain-containing protein</fullName>
    </recommendedName>
</protein>
<organism evidence="3 4">
    <name type="scientific">Cannabis sativa</name>
    <name type="common">Hemp</name>
    <name type="synonym">Marijuana</name>
    <dbReference type="NCBI Taxonomy" id="3483"/>
    <lineage>
        <taxon>Eukaryota</taxon>
        <taxon>Viridiplantae</taxon>
        <taxon>Streptophyta</taxon>
        <taxon>Embryophyta</taxon>
        <taxon>Tracheophyta</taxon>
        <taxon>Spermatophyta</taxon>
        <taxon>Magnoliopsida</taxon>
        <taxon>eudicotyledons</taxon>
        <taxon>Gunneridae</taxon>
        <taxon>Pentapetalae</taxon>
        <taxon>rosids</taxon>
        <taxon>fabids</taxon>
        <taxon>Rosales</taxon>
        <taxon>Cannabaceae</taxon>
        <taxon>Cannabis</taxon>
    </lineage>
</organism>
<keyword evidence="4" id="KW-1185">Reference proteome</keyword>
<dbReference type="InterPro" id="IPR052929">
    <property type="entry name" value="RNase_H-like_EbsB-rel"/>
</dbReference>
<dbReference type="SUPFAM" id="SSF53098">
    <property type="entry name" value="Ribonuclease H-like"/>
    <property type="match status" value="1"/>
</dbReference>
<dbReference type="InterPro" id="IPR044730">
    <property type="entry name" value="RNase_H-like_dom_plant"/>
</dbReference>
<feature type="region of interest" description="Disordered" evidence="1">
    <location>
        <begin position="167"/>
        <end position="199"/>
    </location>
</feature>
<dbReference type="InterPro" id="IPR002156">
    <property type="entry name" value="RNaseH_domain"/>
</dbReference>
<dbReference type="Gramene" id="evm.model.ctgX23.5">
    <property type="protein sequence ID" value="cds.evm.model.ctgX23.5"/>
    <property type="gene ID" value="evm.TU.ctgX23.5"/>
</dbReference>
<dbReference type="InterPro" id="IPR036397">
    <property type="entry name" value="RNaseH_sf"/>
</dbReference>
<reference evidence="3" key="1">
    <citation type="submission" date="2021-03" db="UniProtKB">
        <authorList>
            <consortium name="EnsemblPlants"/>
        </authorList>
    </citation>
    <scope>IDENTIFICATION</scope>
</reference>
<dbReference type="AlphaFoldDB" id="A0A803QS40"/>
<accession>A0A803QS40</accession>
<sequence length="970" mass="109091">MKSTITLTDNESTILAITDDGVDTEVPEEFILIARVLTSKKVWLTTFQRQMAEHWDGRLPFLSKSRSLAKSLALISGEFLDVHDDSLNEGWEPFLRFRVKMDITKPLLRGRMITLPKIKDEFGLSSVMSGYQTIDQDYLHLPMIAIVLIFQRVTRLARNTLTVTLPSLRSTPKPQPRSFLLGESSNSTTETPAPYSSHNVPPVPVMSTGTSTNIHVIQPQIVPLFTPPSLNNISFSKSPDGSFNASTISPSLDYQAKNKGKTVLTSSSNQNSPIMLDVYTPDLVKKTLTHSDYCSSSVFSTYPPTTNSIHGKTQPFRPLPAGAVTSTSVSTISPATLHTTRTTLKGQENAHPNRTFKRQFDTNSMRQTFKRCRANQSEVVSSLSEEIPPIHYVSDASIDSTDAQDNFASLNFSSGLEVPRTGLKGGIMLLWKDVVDVTLISMNVNYFNCYMLCNDGPRWHLALVYGFPKTKNKKHTWTLIKRLHDVSPLDPWMVLVTHLDYYGSDHRAVYVDLNFSNQLENEKRRSRVEWLKSGDRNTEFFHAKATSRKSNSRISKLHNDNGQYVYSRDDIATVTQDFNTLFKALDEDNWALSHVLSTIPTTITYAHNDFLLQEFTQEDVISALKTMGVDKSPGQSIFTLAFYSGLPNAKVADYITNDHEWNLQSLQMDFFAVDIDKILTIPLSTTAPYDCWVWNHTVHGEYTVQSVVSMLRQFGVFQITLDFQAGSRMKDGDFIMYLSKLYTKYDMEKILCTMWFIWFDRNNILHDKLALQPAAIHAKSMAYLANFQQVHFVSITPTPLPSVAPHQPWQAPPQTRLKMNVDAAVSSTCNKLGFGAIIRDSNGHVRAALSEPAAGNFKAHEMEAKALYHSLNWAHNMHLQIDMVESDLLMVVTALNGLTSRNLDFNDLISDVKNQLSFLPNVCVSHVRRDANQAAHGLAKQALALDNDCVWYENISPTIFSVVVKDSLNL</sequence>
<dbReference type="GO" id="GO:0004523">
    <property type="term" value="F:RNA-DNA hybrid ribonuclease activity"/>
    <property type="evidence" value="ECO:0007669"/>
    <property type="project" value="InterPro"/>
</dbReference>
<name>A0A803QS40_CANSA</name>
<dbReference type="CDD" id="cd06222">
    <property type="entry name" value="RNase_H_like"/>
    <property type="match status" value="1"/>
</dbReference>
<evidence type="ECO:0000259" key="2">
    <source>
        <dbReference type="Pfam" id="PF13456"/>
    </source>
</evidence>